<evidence type="ECO:0000256" key="1">
    <source>
        <dbReference type="SAM" id="MobiDB-lite"/>
    </source>
</evidence>
<dbReference type="Proteomes" id="UP001595767">
    <property type="component" value="Unassembled WGS sequence"/>
</dbReference>
<comment type="caution">
    <text evidence="2">The sequence shown here is derived from an EMBL/GenBank/DDBJ whole genome shotgun (WGS) entry which is preliminary data.</text>
</comment>
<reference evidence="3" key="1">
    <citation type="journal article" date="2019" name="Int. J. Syst. Evol. Microbiol.">
        <title>The Global Catalogue of Microorganisms (GCM) 10K type strain sequencing project: providing services to taxonomists for standard genome sequencing and annotation.</title>
        <authorList>
            <consortium name="The Broad Institute Genomics Platform"/>
            <consortium name="The Broad Institute Genome Sequencing Center for Infectious Disease"/>
            <person name="Wu L."/>
            <person name="Ma J."/>
        </authorList>
    </citation>
    <scope>NUCLEOTIDE SEQUENCE [LARGE SCALE GENOMIC DNA]</scope>
    <source>
        <strain evidence="3">CGMCC 4.7204</strain>
    </source>
</reference>
<feature type="region of interest" description="Disordered" evidence="1">
    <location>
        <begin position="190"/>
        <end position="217"/>
    </location>
</feature>
<dbReference type="RefSeq" id="WP_378545016.1">
    <property type="nucleotide sequence ID" value="NZ_JBHSBA010000003.1"/>
</dbReference>
<sequence length="217" mass="22307">MTAHRPAQIARLSATVVAGAASLSLTVAAGAYIVNNMPEIALPPTGGYAAPAVPPEPGEHRPALGDGPTPRFTSEIVPLAMSTEQIPAQESVATYRSTAAARADDSTLTGQLRIGTTYVGAQVAPAQTDTVAFTVDTNLVTIASKYLGGAADPSAVTALRTEFDTRRGELVFVLTDPALGSHTLRIERVQKPGQVPGEPATGEPAGDVKQVPTTVDV</sequence>
<evidence type="ECO:0000313" key="3">
    <source>
        <dbReference type="Proteomes" id="UP001595767"/>
    </source>
</evidence>
<accession>A0ABV8L0N2</accession>
<protein>
    <submittedName>
        <fullName evidence="2">Uncharacterized protein</fullName>
    </submittedName>
</protein>
<dbReference type="EMBL" id="JBHSBA010000003">
    <property type="protein sequence ID" value="MFC4123882.1"/>
    <property type="molecule type" value="Genomic_DNA"/>
</dbReference>
<gene>
    <name evidence="2" type="ORF">ACFOW8_02935</name>
</gene>
<organism evidence="2 3">
    <name type="scientific">Nocardia rhizosphaerae</name>
    <dbReference type="NCBI Taxonomy" id="1691571"/>
    <lineage>
        <taxon>Bacteria</taxon>
        <taxon>Bacillati</taxon>
        <taxon>Actinomycetota</taxon>
        <taxon>Actinomycetes</taxon>
        <taxon>Mycobacteriales</taxon>
        <taxon>Nocardiaceae</taxon>
        <taxon>Nocardia</taxon>
    </lineage>
</organism>
<evidence type="ECO:0000313" key="2">
    <source>
        <dbReference type="EMBL" id="MFC4123882.1"/>
    </source>
</evidence>
<keyword evidence="3" id="KW-1185">Reference proteome</keyword>
<name>A0ABV8L0N2_9NOCA</name>
<proteinExistence type="predicted"/>